<feature type="compositionally biased region" description="Low complexity" evidence="1">
    <location>
        <begin position="373"/>
        <end position="382"/>
    </location>
</feature>
<feature type="compositionally biased region" description="Basic residues" evidence="1">
    <location>
        <begin position="429"/>
        <end position="440"/>
    </location>
</feature>
<dbReference type="OrthoDB" id="347642at2759"/>
<reference evidence="2" key="1">
    <citation type="submission" date="2013-10" db="EMBL/GenBank/DDBJ databases">
        <title>Genomic analysis of the causative agents of coccidiosis in chickens.</title>
        <authorList>
            <person name="Reid A.J."/>
            <person name="Blake D."/>
            <person name="Billington K."/>
            <person name="Browne H."/>
            <person name="Dunn M."/>
            <person name="Hung S."/>
            <person name="Kawahara F."/>
            <person name="Miranda-Saavedra D."/>
            <person name="Mourier T."/>
            <person name="Nagra H."/>
            <person name="Otto T.D."/>
            <person name="Rawlings N."/>
            <person name="Sanchez A."/>
            <person name="Sanders M."/>
            <person name="Subramaniam C."/>
            <person name="Tay Y."/>
            <person name="Dear P."/>
            <person name="Doerig C."/>
            <person name="Gruber A."/>
            <person name="Parkinson J."/>
            <person name="Shirley M."/>
            <person name="Wan K.L."/>
            <person name="Berriman M."/>
            <person name="Tomley F."/>
            <person name="Pain A."/>
        </authorList>
    </citation>
    <scope>NUCLEOTIDE SEQUENCE [LARGE SCALE GENOMIC DNA]</scope>
    <source>
        <strain evidence="2">Houghton</strain>
    </source>
</reference>
<evidence type="ECO:0000313" key="3">
    <source>
        <dbReference type="Proteomes" id="UP000030750"/>
    </source>
</evidence>
<feature type="compositionally biased region" description="Low complexity" evidence="1">
    <location>
        <begin position="581"/>
        <end position="590"/>
    </location>
</feature>
<feature type="compositionally biased region" description="Polar residues" evidence="1">
    <location>
        <begin position="519"/>
        <end position="550"/>
    </location>
</feature>
<protein>
    <submittedName>
        <fullName evidence="2">Uncharacterized protein</fullName>
    </submittedName>
</protein>
<keyword evidence="3" id="KW-1185">Reference proteome</keyword>
<evidence type="ECO:0000313" key="2">
    <source>
        <dbReference type="EMBL" id="CDJ51307.1"/>
    </source>
</evidence>
<proteinExistence type="predicted"/>
<reference evidence="2" key="2">
    <citation type="submission" date="2013-10" db="EMBL/GenBank/DDBJ databases">
        <authorList>
            <person name="Aslett M."/>
        </authorList>
    </citation>
    <scope>NUCLEOTIDE SEQUENCE [LARGE SCALE GENOMIC DNA]</scope>
    <source>
        <strain evidence="2">Houghton</strain>
    </source>
</reference>
<dbReference type="EMBL" id="HG712732">
    <property type="protein sequence ID" value="CDJ51307.1"/>
    <property type="molecule type" value="Genomic_DNA"/>
</dbReference>
<feature type="region of interest" description="Disordered" evidence="1">
    <location>
        <begin position="185"/>
        <end position="220"/>
    </location>
</feature>
<evidence type="ECO:0000256" key="1">
    <source>
        <dbReference type="SAM" id="MobiDB-lite"/>
    </source>
</evidence>
<feature type="compositionally biased region" description="Polar residues" evidence="1">
    <location>
        <begin position="190"/>
        <end position="203"/>
    </location>
</feature>
<name>U6LLS4_9EIME</name>
<feature type="compositionally biased region" description="Low complexity" evidence="1">
    <location>
        <begin position="505"/>
        <end position="518"/>
    </location>
</feature>
<accession>U6LLS4</accession>
<dbReference type="VEuPathDB" id="ToxoDB:EBH_0000520"/>
<feature type="compositionally biased region" description="Basic residues" evidence="1">
    <location>
        <begin position="400"/>
        <end position="413"/>
    </location>
</feature>
<gene>
    <name evidence="2" type="ORF">EBH_0000520</name>
</gene>
<feature type="region of interest" description="Disordered" evidence="1">
    <location>
        <begin position="249"/>
        <end position="554"/>
    </location>
</feature>
<feature type="compositionally biased region" description="Basic and acidic residues" evidence="1">
    <location>
        <begin position="304"/>
        <end position="313"/>
    </location>
</feature>
<feature type="compositionally biased region" description="Low complexity" evidence="1">
    <location>
        <begin position="347"/>
        <end position="357"/>
    </location>
</feature>
<feature type="region of interest" description="Disordered" evidence="1">
    <location>
        <begin position="566"/>
        <end position="591"/>
    </location>
</feature>
<organism evidence="2 3">
    <name type="scientific">Eimeria brunetti</name>
    <dbReference type="NCBI Taxonomy" id="51314"/>
    <lineage>
        <taxon>Eukaryota</taxon>
        <taxon>Sar</taxon>
        <taxon>Alveolata</taxon>
        <taxon>Apicomplexa</taxon>
        <taxon>Conoidasida</taxon>
        <taxon>Coccidia</taxon>
        <taxon>Eucoccidiorida</taxon>
        <taxon>Eimeriorina</taxon>
        <taxon>Eimeriidae</taxon>
        <taxon>Eimeria</taxon>
    </lineage>
</organism>
<dbReference type="Proteomes" id="UP000030750">
    <property type="component" value="Unassembled WGS sequence"/>
</dbReference>
<dbReference type="AlphaFoldDB" id="U6LLS4"/>
<sequence>MPSALDELDGLSFSFGEIQPVSRINNELHSRAYLPGSIYTENDAASPGETETSLFVWNTATASSSPPLSASATAHSNFTPIESFPLNGGRLRHHFGTDSVRKHDKKHESTVGKKPSRLRALGKSRTYWIGLSALALLVALTSTVDPLRAKLLRAGFEWARSDNSSLQLSWDDDFLPRMPNRLKIRASRSPEASKSPQSSFSTESEGETHHRPRNGTFDRDGVLFDESARRPNKASFSPVTYTESYKPILSSSSANSRQELDRSEPSYASKYETRRRSGTPEAREGTIQKWRRYSPVPSRYYGYSREREDDYPVDRGSGYSTPLDSFMDDIPSSGTDGRLDMRRSHSGSDSSSSYSGGERTGLRQSRNERRRTSTSQNRQRSSVLHRSQRRGNDVVEAPSKGHRRRTKISRRSRVSTDPPTEKQAAQSAFKRRWQRGRRSVRSSFARRNPREPSVSVASQGQPSKKNRFFLPESNVASGDASGEDDDSDEQEAHTHPAVPGGATGARSQRADSASASASTNNGNESLDGARTSSLPRQSSQSALPPSSTMAGQEKLAVTTAARLLETGVAPNVSFKQRKKQASSGSSSASSLPTEVLLYLVRQALEELVSSDNESDESQLQ</sequence>